<dbReference type="SUPFAM" id="SSF53474">
    <property type="entry name" value="alpha/beta-Hydrolases"/>
    <property type="match status" value="1"/>
</dbReference>
<dbReference type="PANTHER" id="PTHR37017">
    <property type="entry name" value="AB HYDROLASE-1 DOMAIN-CONTAINING PROTEIN-RELATED"/>
    <property type="match status" value="1"/>
</dbReference>
<dbReference type="InterPro" id="IPR000073">
    <property type="entry name" value="AB_hydrolase_1"/>
</dbReference>
<evidence type="ECO:0000313" key="4">
    <source>
        <dbReference type="Proteomes" id="UP000198765"/>
    </source>
</evidence>
<accession>A0A1A8ZIU2</accession>
<evidence type="ECO:0000259" key="2">
    <source>
        <dbReference type="Pfam" id="PF12697"/>
    </source>
</evidence>
<evidence type="ECO:0000256" key="1">
    <source>
        <dbReference type="SAM" id="MobiDB-lite"/>
    </source>
</evidence>
<dbReference type="Pfam" id="PF12697">
    <property type="entry name" value="Abhydrolase_6"/>
    <property type="match status" value="1"/>
</dbReference>
<feature type="region of interest" description="Disordered" evidence="1">
    <location>
        <begin position="228"/>
        <end position="251"/>
    </location>
</feature>
<dbReference type="PANTHER" id="PTHR37017:SF11">
    <property type="entry name" value="ESTERASE_LIPASE_THIOESTERASE DOMAIN-CONTAINING PROTEIN"/>
    <property type="match status" value="1"/>
</dbReference>
<protein>
    <submittedName>
        <fullName evidence="3">Alpha/beta hydrolase fold</fullName>
    </submittedName>
</protein>
<dbReference type="Proteomes" id="UP000198765">
    <property type="component" value="Chromosome I"/>
</dbReference>
<sequence length="251" mass="27586">MANFVLIPGMCHGGWCFEEVTRQLRADGHTVYPLTLTGLSERSHLLHGGVNLDTHIQDVTAVLAAEDVTDAVLVGHSYGGMVISGVADRAPERVDSLVYLDAMVPGNGDSCWNLVSDQERQWYVQVEENGYATRPLPFFDARATPHPIASLLQPLRLTGDLAHIRRKDYVYAAGWDGQSPFTPVYESLRRASGWRTHSLASGHNMMRDAPEHLLRILLDVAENSEQDIAGPCAGSGIPDPAQQGLSYRRSR</sequence>
<proteinExistence type="predicted"/>
<dbReference type="GO" id="GO:0016787">
    <property type="term" value="F:hydrolase activity"/>
    <property type="evidence" value="ECO:0007669"/>
    <property type="project" value="UniProtKB-KW"/>
</dbReference>
<dbReference type="EMBL" id="LT594324">
    <property type="protein sequence ID" value="SBT43759.1"/>
    <property type="molecule type" value="Genomic_DNA"/>
</dbReference>
<gene>
    <name evidence="3" type="ORF">GA0070621_1882</name>
</gene>
<keyword evidence="4" id="KW-1185">Reference proteome</keyword>
<dbReference type="InterPro" id="IPR029058">
    <property type="entry name" value="AB_hydrolase_fold"/>
</dbReference>
<dbReference type="OrthoDB" id="9773549at2"/>
<organism evidence="3 4">
    <name type="scientific">Micromonospora narathiwatensis</name>
    <dbReference type="NCBI Taxonomy" id="299146"/>
    <lineage>
        <taxon>Bacteria</taxon>
        <taxon>Bacillati</taxon>
        <taxon>Actinomycetota</taxon>
        <taxon>Actinomycetes</taxon>
        <taxon>Micromonosporales</taxon>
        <taxon>Micromonosporaceae</taxon>
        <taxon>Micromonospora</taxon>
    </lineage>
</organism>
<keyword evidence="3" id="KW-0378">Hydrolase</keyword>
<dbReference type="PATRIC" id="fig|299146.4.peg.1942"/>
<dbReference type="AlphaFoldDB" id="A0A1A8ZIU2"/>
<dbReference type="RefSeq" id="WP_091193390.1">
    <property type="nucleotide sequence ID" value="NZ_LT594324.1"/>
</dbReference>
<dbReference type="InterPro" id="IPR052897">
    <property type="entry name" value="Sec-Metab_Biosynth_Hydrolase"/>
</dbReference>
<reference evidence="3 4" key="1">
    <citation type="submission" date="2016-06" db="EMBL/GenBank/DDBJ databases">
        <authorList>
            <person name="Kjaerup R.B."/>
            <person name="Dalgaard T.S."/>
            <person name="Juul-Madsen H.R."/>
        </authorList>
    </citation>
    <scope>NUCLEOTIDE SEQUENCE [LARGE SCALE GENOMIC DNA]</scope>
    <source>
        <strain evidence="3 4">DSM 45248</strain>
    </source>
</reference>
<name>A0A1A8ZIU2_9ACTN</name>
<evidence type="ECO:0000313" key="3">
    <source>
        <dbReference type="EMBL" id="SBT43759.1"/>
    </source>
</evidence>
<dbReference type="Gene3D" id="3.40.50.1820">
    <property type="entry name" value="alpha/beta hydrolase"/>
    <property type="match status" value="1"/>
</dbReference>
<feature type="domain" description="AB hydrolase-1" evidence="2">
    <location>
        <begin position="4"/>
        <end position="211"/>
    </location>
</feature>